<comment type="caution">
    <text evidence="3">The sequence shown here is derived from an EMBL/GenBank/DDBJ whole genome shotgun (WGS) entry which is preliminary data.</text>
</comment>
<comment type="similarity">
    <text evidence="1">Belongs to the DNA polymerase type-Y family.</text>
</comment>
<dbReference type="EMBL" id="MGGW01000017">
    <property type="protein sequence ID" value="OGM54227.1"/>
    <property type="molecule type" value="Genomic_DNA"/>
</dbReference>
<dbReference type="Pfam" id="PF00817">
    <property type="entry name" value="IMS"/>
    <property type="match status" value="1"/>
</dbReference>
<dbReference type="PANTHER" id="PTHR11076">
    <property type="entry name" value="DNA REPAIR POLYMERASE UMUC / TRANSFERASE FAMILY MEMBER"/>
    <property type="match status" value="1"/>
</dbReference>
<dbReference type="GO" id="GO:0042276">
    <property type="term" value="P:error-prone translesion synthesis"/>
    <property type="evidence" value="ECO:0007669"/>
    <property type="project" value="TreeGrafter"/>
</dbReference>
<dbReference type="InterPro" id="IPR036775">
    <property type="entry name" value="DNA_pol_Y-fam_lit_finger_sf"/>
</dbReference>
<dbReference type="GO" id="GO:0003887">
    <property type="term" value="F:DNA-directed DNA polymerase activity"/>
    <property type="evidence" value="ECO:0007669"/>
    <property type="project" value="TreeGrafter"/>
</dbReference>
<dbReference type="GO" id="GO:0006281">
    <property type="term" value="P:DNA repair"/>
    <property type="evidence" value="ECO:0007669"/>
    <property type="project" value="InterPro"/>
</dbReference>
<accession>A0A1F8AR41</accession>
<dbReference type="Gene3D" id="3.40.1170.60">
    <property type="match status" value="1"/>
</dbReference>
<dbReference type="Gene3D" id="3.30.70.270">
    <property type="match status" value="1"/>
</dbReference>
<feature type="domain" description="UmuC" evidence="2">
    <location>
        <begin position="16"/>
        <end position="200"/>
    </location>
</feature>
<reference evidence="3 4" key="1">
    <citation type="journal article" date="2016" name="Nat. Commun.">
        <title>Thousands of microbial genomes shed light on interconnected biogeochemical processes in an aquifer system.</title>
        <authorList>
            <person name="Anantharaman K."/>
            <person name="Brown C.T."/>
            <person name="Hug L.A."/>
            <person name="Sharon I."/>
            <person name="Castelle C.J."/>
            <person name="Probst A.J."/>
            <person name="Thomas B.C."/>
            <person name="Singh A."/>
            <person name="Wilkins M.J."/>
            <person name="Karaoz U."/>
            <person name="Brodie E.L."/>
            <person name="Williams K.H."/>
            <person name="Hubbard S.S."/>
            <person name="Banfield J.F."/>
        </authorList>
    </citation>
    <scope>NUCLEOTIDE SEQUENCE [LARGE SCALE GENOMIC DNA]</scope>
</reference>
<evidence type="ECO:0000256" key="1">
    <source>
        <dbReference type="ARBA" id="ARBA00010945"/>
    </source>
</evidence>
<dbReference type="SUPFAM" id="SSF56672">
    <property type="entry name" value="DNA/RNA polymerases"/>
    <property type="match status" value="1"/>
</dbReference>
<sequence length="421" mass="48060">MDYQTELGFNPILPAVMHIDLNSCFASIEQQANPFLRGKPVAVAAYRSPNGCILAASVEAKKMGVKTGMKVKEGKFLCPGLFVLESDPWKYRNVHLALRKIVSGYTDDFSPKSIDEFVLAMAGTVHLFGGNMTFVAQEIKRRIKVEVGDWLTVSIGIAPNRFLAKVASNLYKPDGLTEITKRNFLEIYQKLKLVDLPYIKLRNAIRLSFVGIATVEEFYMSPIWKLQAAFKSVNGYYWYLRLRGWEIDDVEFGRKTYGNSYALPNPLTTLDEIAPVLSKLVEKTGFRLRKANLTTSGVHIAIYYRDGYFWHRGVTFQQSLFDSRDIFKKALFIAGLSPYKKPIRNIFISCFNLKKKDFLQLNIFEDLQKRERLVSSIDETNKSWGDFVLTPARMLYLDKVAVPDRIAFGGVKELEEFTLQK</sequence>
<dbReference type="AlphaFoldDB" id="A0A1F8AR41"/>
<dbReference type="GO" id="GO:0005829">
    <property type="term" value="C:cytosol"/>
    <property type="evidence" value="ECO:0007669"/>
    <property type="project" value="TreeGrafter"/>
</dbReference>
<dbReference type="SUPFAM" id="SSF100879">
    <property type="entry name" value="Lesion bypass DNA polymerase (Y-family), little finger domain"/>
    <property type="match status" value="1"/>
</dbReference>
<dbReference type="PROSITE" id="PS50173">
    <property type="entry name" value="UMUC"/>
    <property type="match status" value="1"/>
</dbReference>
<dbReference type="Pfam" id="PF11799">
    <property type="entry name" value="IMS_C"/>
    <property type="match status" value="1"/>
</dbReference>
<proteinExistence type="inferred from homology"/>
<evidence type="ECO:0000313" key="3">
    <source>
        <dbReference type="EMBL" id="OGM54227.1"/>
    </source>
</evidence>
<dbReference type="InterPro" id="IPR043502">
    <property type="entry name" value="DNA/RNA_pol_sf"/>
</dbReference>
<dbReference type="GO" id="GO:0003684">
    <property type="term" value="F:damaged DNA binding"/>
    <property type="evidence" value="ECO:0007669"/>
    <property type="project" value="InterPro"/>
</dbReference>
<dbReference type="Gene3D" id="3.30.1490.100">
    <property type="entry name" value="DNA polymerase, Y-family, little finger domain"/>
    <property type="match status" value="1"/>
</dbReference>
<dbReference type="PANTHER" id="PTHR11076:SF33">
    <property type="entry name" value="DNA POLYMERASE KAPPA"/>
    <property type="match status" value="1"/>
</dbReference>
<dbReference type="GO" id="GO:0009432">
    <property type="term" value="P:SOS response"/>
    <property type="evidence" value="ECO:0007669"/>
    <property type="project" value="TreeGrafter"/>
</dbReference>
<dbReference type="InterPro" id="IPR050116">
    <property type="entry name" value="DNA_polymerase-Y"/>
</dbReference>
<dbReference type="Proteomes" id="UP000178603">
    <property type="component" value="Unassembled WGS sequence"/>
</dbReference>
<gene>
    <name evidence="3" type="ORF">A3E44_00930</name>
</gene>
<name>A0A1F8AR41_9BACT</name>
<organism evidence="3 4">
    <name type="scientific">Candidatus Woesebacteria bacterium RIFCSPHIGHO2_12_FULL_41_24</name>
    <dbReference type="NCBI Taxonomy" id="1802510"/>
    <lineage>
        <taxon>Bacteria</taxon>
        <taxon>Candidatus Woeseibacteriota</taxon>
    </lineage>
</organism>
<protein>
    <recommendedName>
        <fullName evidence="2">UmuC domain-containing protein</fullName>
    </recommendedName>
</protein>
<dbReference type="InterPro" id="IPR001126">
    <property type="entry name" value="UmuC"/>
</dbReference>
<dbReference type="InterPro" id="IPR017961">
    <property type="entry name" value="DNA_pol_Y-fam_little_finger"/>
</dbReference>
<dbReference type="InterPro" id="IPR043128">
    <property type="entry name" value="Rev_trsase/Diguanyl_cyclase"/>
</dbReference>
<evidence type="ECO:0000313" key="4">
    <source>
        <dbReference type="Proteomes" id="UP000178603"/>
    </source>
</evidence>
<evidence type="ECO:0000259" key="2">
    <source>
        <dbReference type="PROSITE" id="PS50173"/>
    </source>
</evidence>